<keyword evidence="3" id="KW-1185">Reference proteome</keyword>
<dbReference type="AlphaFoldDB" id="A0A3N4KXY4"/>
<dbReference type="OrthoDB" id="4657524at2759"/>
<dbReference type="EMBL" id="ML119113">
    <property type="protein sequence ID" value="RPB15424.1"/>
    <property type="molecule type" value="Genomic_DNA"/>
</dbReference>
<dbReference type="InParanoid" id="A0A3N4KXY4"/>
<feature type="domain" description="Ubiquitin 3 binding protein But2 C-terminal" evidence="1">
    <location>
        <begin position="4"/>
        <end position="117"/>
    </location>
</feature>
<dbReference type="STRING" id="1392247.A0A3N4KXY4"/>
<name>A0A3N4KXY4_9PEZI</name>
<dbReference type="Proteomes" id="UP000277580">
    <property type="component" value="Unassembled WGS sequence"/>
</dbReference>
<proteinExistence type="predicted"/>
<sequence length="128" mass="14038">MIGWDIPAGGPKNCIIKLELSQEPGQPQNTWKATGGGRMNVYILSDSPPINYRTISWDNRPARSPPVPQWSVAQPISGGKAAITGASIPCPEGRLFVELTSDEQSLLYLKWFELTQPRNGITLEMSNS</sequence>
<dbReference type="InterPro" id="IPR018620">
    <property type="entry name" value="Ubiquitin3-bd_protein_But2_C"/>
</dbReference>
<organism evidence="2 3">
    <name type="scientific">Morchella conica CCBAS932</name>
    <dbReference type="NCBI Taxonomy" id="1392247"/>
    <lineage>
        <taxon>Eukaryota</taxon>
        <taxon>Fungi</taxon>
        <taxon>Dikarya</taxon>
        <taxon>Ascomycota</taxon>
        <taxon>Pezizomycotina</taxon>
        <taxon>Pezizomycetes</taxon>
        <taxon>Pezizales</taxon>
        <taxon>Morchellaceae</taxon>
        <taxon>Morchella</taxon>
    </lineage>
</organism>
<dbReference type="Pfam" id="PF09792">
    <property type="entry name" value="But2"/>
    <property type="match status" value="1"/>
</dbReference>
<evidence type="ECO:0000313" key="2">
    <source>
        <dbReference type="EMBL" id="RPB15424.1"/>
    </source>
</evidence>
<protein>
    <recommendedName>
        <fullName evidence="1">Ubiquitin 3 binding protein But2 C-terminal domain-containing protein</fullName>
    </recommendedName>
</protein>
<evidence type="ECO:0000313" key="3">
    <source>
        <dbReference type="Proteomes" id="UP000277580"/>
    </source>
</evidence>
<evidence type="ECO:0000259" key="1">
    <source>
        <dbReference type="Pfam" id="PF09792"/>
    </source>
</evidence>
<gene>
    <name evidence="2" type="ORF">P167DRAFT_533227</name>
</gene>
<reference evidence="2 3" key="1">
    <citation type="journal article" date="2018" name="Nat. Ecol. Evol.">
        <title>Pezizomycetes genomes reveal the molecular basis of ectomycorrhizal truffle lifestyle.</title>
        <authorList>
            <person name="Murat C."/>
            <person name="Payen T."/>
            <person name="Noel B."/>
            <person name="Kuo A."/>
            <person name="Morin E."/>
            <person name="Chen J."/>
            <person name="Kohler A."/>
            <person name="Krizsan K."/>
            <person name="Balestrini R."/>
            <person name="Da Silva C."/>
            <person name="Montanini B."/>
            <person name="Hainaut M."/>
            <person name="Levati E."/>
            <person name="Barry K.W."/>
            <person name="Belfiori B."/>
            <person name="Cichocki N."/>
            <person name="Clum A."/>
            <person name="Dockter R.B."/>
            <person name="Fauchery L."/>
            <person name="Guy J."/>
            <person name="Iotti M."/>
            <person name="Le Tacon F."/>
            <person name="Lindquist E.A."/>
            <person name="Lipzen A."/>
            <person name="Malagnac F."/>
            <person name="Mello A."/>
            <person name="Molinier V."/>
            <person name="Miyauchi S."/>
            <person name="Poulain J."/>
            <person name="Riccioni C."/>
            <person name="Rubini A."/>
            <person name="Sitrit Y."/>
            <person name="Splivallo R."/>
            <person name="Traeger S."/>
            <person name="Wang M."/>
            <person name="Zifcakova L."/>
            <person name="Wipf D."/>
            <person name="Zambonelli A."/>
            <person name="Paolocci F."/>
            <person name="Nowrousian M."/>
            <person name="Ottonello S."/>
            <person name="Baldrian P."/>
            <person name="Spatafora J.W."/>
            <person name="Henrissat B."/>
            <person name="Nagy L.G."/>
            <person name="Aury J.M."/>
            <person name="Wincker P."/>
            <person name="Grigoriev I.V."/>
            <person name="Bonfante P."/>
            <person name="Martin F.M."/>
        </authorList>
    </citation>
    <scope>NUCLEOTIDE SEQUENCE [LARGE SCALE GENOMIC DNA]</scope>
    <source>
        <strain evidence="2 3">CCBAS932</strain>
    </source>
</reference>
<accession>A0A3N4KXY4</accession>